<evidence type="ECO:0000256" key="7">
    <source>
        <dbReference type="PIRSR" id="PIRSR006429-1"/>
    </source>
</evidence>
<keyword evidence="6" id="KW-0521">NADP</keyword>
<dbReference type="PROSITE" id="PS51379">
    <property type="entry name" value="4FE4S_FER_2"/>
    <property type="match status" value="2"/>
</dbReference>
<keyword evidence="4 6" id="KW-0314">Glutamate biosynthesis</keyword>
<reference evidence="9 10" key="1">
    <citation type="submission" date="2018-06" db="EMBL/GenBank/DDBJ databases">
        <title>Draft genome sequence of hyperthermophilic methanogen Methanothermobacter tenebrarum sp. MCM-B 1447.</title>
        <authorList>
            <person name="Pore S.D."/>
            <person name="Dagar S."/>
            <person name="Dhakephalkar P.K."/>
        </authorList>
    </citation>
    <scope>NUCLEOTIDE SEQUENCE [LARGE SCALE GENOMIC DNA]</scope>
    <source>
        <strain evidence="9 10">MCM B 1447</strain>
    </source>
</reference>
<evidence type="ECO:0000256" key="4">
    <source>
        <dbReference type="ARBA" id="ARBA00023164"/>
    </source>
</evidence>
<name>A0A328P8V7_9EURY</name>
<keyword evidence="7" id="KW-0411">Iron-sulfur</keyword>
<comment type="cofactor">
    <cofactor evidence="6">
        <name>FMN</name>
        <dbReference type="ChEBI" id="CHEBI:58210"/>
    </cofactor>
</comment>
<keyword evidence="7" id="KW-0004">4Fe-4S</keyword>
<keyword evidence="10" id="KW-1185">Reference proteome</keyword>
<keyword evidence="7" id="KW-0408">Iron</keyword>
<dbReference type="EC" id="1.4.1.13" evidence="6"/>
<dbReference type="SUPFAM" id="SSF54862">
    <property type="entry name" value="4Fe-4S ferredoxins"/>
    <property type="match status" value="1"/>
</dbReference>
<feature type="binding site" evidence="7">
    <location>
        <position position="64"/>
    </location>
    <ligand>
        <name>[4Fe-4S] cluster</name>
        <dbReference type="ChEBI" id="CHEBI:49883"/>
        <label>2</label>
    </ligand>
</feature>
<feature type="binding site" evidence="7">
    <location>
        <position position="74"/>
    </location>
    <ligand>
        <name>[4Fe-4S] cluster</name>
        <dbReference type="ChEBI" id="CHEBI:49883"/>
        <label>1</label>
    </ligand>
</feature>
<dbReference type="RefSeq" id="WP_112094533.1">
    <property type="nucleotide sequence ID" value="NZ_QLOE01000015.1"/>
</dbReference>
<keyword evidence="2 6" id="KW-0028">Amino-acid biosynthesis</keyword>
<feature type="binding site" evidence="7">
    <location>
        <position position="34"/>
    </location>
    <ligand>
        <name>[4Fe-4S] cluster</name>
        <dbReference type="ChEBI" id="CHEBI:49883"/>
        <label>1</label>
    </ligand>
</feature>
<feature type="binding site" evidence="7">
    <location>
        <position position="37"/>
    </location>
    <ligand>
        <name>[4Fe-4S] cluster</name>
        <dbReference type="ChEBI" id="CHEBI:49883"/>
        <label>1</label>
    </ligand>
</feature>
<organism evidence="9 10">
    <name type="scientific">Methanothermobacter tenebrarum</name>
    <dbReference type="NCBI Taxonomy" id="680118"/>
    <lineage>
        <taxon>Archaea</taxon>
        <taxon>Methanobacteriati</taxon>
        <taxon>Methanobacteriota</taxon>
        <taxon>Methanomada group</taxon>
        <taxon>Methanobacteria</taxon>
        <taxon>Methanobacteriales</taxon>
        <taxon>Methanobacteriaceae</taxon>
        <taxon>Methanothermobacter</taxon>
    </lineage>
</organism>
<keyword evidence="6" id="KW-0285">Flavoprotein</keyword>
<evidence type="ECO:0000313" key="9">
    <source>
        <dbReference type="EMBL" id="RAO78469.1"/>
    </source>
</evidence>
<keyword evidence="3 6" id="KW-0560">Oxidoreductase</keyword>
<feature type="domain" description="4Fe-4S ferredoxin-type" evidence="8">
    <location>
        <begin position="25"/>
        <end position="53"/>
    </location>
</feature>
<proteinExistence type="inferred from homology"/>
<dbReference type="PIRSF" id="PIRSF006429">
    <property type="entry name" value="GOGAT_lg_2"/>
    <property type="match status" value="1"/>
</dbReference>
<comment type="caution">
    <text evidence="9">The sequence shown here is derived from an EMBL/GenBank/DDBJ whole genome shotgun (WGS) entry which is preliminary data.</text>
</comment>
<dbReference type="Gene3D" id="3.30.70.20">
    <property type="match status" value="1"/>
</dbReference>
<dbReference type="InterPro" id="IPR002932">
    <property type="entry name" value="Glu_synthdom"/>
</dbReference>
<dbReference type="EMBL" id="QLOE01000015">
    <property type="protein sequence ID" value="RAO78469.1"/>
    <property type="molecule type" value="Genomic_DNA"/>
</dbReference>
<feature type="domain" description="4Fe-4S ferredoxin-type" evidence="8">
    <location>
        <begin position="54"/>
        <end position="84"/>
    </location>
</feature>
<gene>
    <name evidence="9" type="ORF">DPC56_07900</name>
</gene>
<dbReference type="PROSITE" id="PS00198">
    <property type="entry name" value="4FE4S_FER_1"/>
    <property type="match status" value="1"/>
</dbReference>
<dbReference type="GO" id="GO:0004355">
    <property type="term" value="F:glutamate synthase (NADPH) activity"/>
    <property type="evidence" value="ECO:0007669"/>
    <property type="project" value="UniProtKB-EC"/>
</dbReference>
<dbReference type="GO" id="GO:0006537">
    <property type="term" value="P:glutamate biosynthetic process"/>
    <property type="evidence" value="ECO:0007669"/>
    <property type="project" value="UniProtKB-KW"/>
</dbReference>
<evidence type="ECO:0000256" key="1">
    <source>
        <dbReference type="ARBA" id="ARBA00009716"/>
    </source>
</evidence>
<dbReference type="InterPro" id="IPR013785">
    <property type="entry name" value="Aldolase_TIM"/>
</dbReference>
<evidence type="ECO:0000256" key="5">
    <source>
        <dbReference type="ARBA" id="ARBA00048151"/>
    </source>
</evidence>
<comment type="catalytic activity">
    <reaction evidence="5 6">
        <text>2 L-glutamate + NADP(+) = L-glutamine + 2-oxoglutarate + NADPH + H(+)</text>
        <dbReference type="Rhea" id="RHEA:15501"/>
        <dbReference type="ChEBI" id="CHEBI:15378"/>
        <dbReference type="ChEBI" id="CHEBI:16810"/>
        <dbReference type="ChEBI" id="CHEBI:29985"/>
        <dbReference type="ChEBI" id="CHEBI:57783"/>
        <dbReference type="ChEBI" id="CHEBI:58349"/>
        <dbReference type="ChEBI" id="CHEBI:58359"/>
        <dbReference type="EC" id="1.4.1.13"/>
    </reaction>
</comment>
<dbReference type="InterPro" id="IPR017900">
    <property type="entry name" value="4Fe4S_Fe_S_CS"/>
</dbReference>
<evidence type="ECO:0000256" key="2">
    <source>
        <dbReference type="ARBA" id="ARBA00022605"/>
    </source>
</evidence>
<dbReference type="Gene3D" id="3.20.20.70">
    <property type="entry name" value="Aldolase class I"/>
    <property type="match status" value="1"/>
</dbReference>
<comment type="similarity">
    <text evidence="1 6">Belongs to the glutamate synthase family.</text>
</comment>
<dbReference type="SUPFAM" id="SSF51395">
    <property type="entry name" value="FMN-linked oxidoreductases"/>
    <property type="match status" value="1"/>
</dbReference>
<feature type="binding site" evidence="7">
    <location>
        <position position="40"/>
    </location>
    <ligand>
        <name>[4Fe-4S] cluster</name>
        <dbReference type="ChEBI" id="CHEBI:49883"/>
        <label>1</label>
    </ligand>
</feature>
<evidence type="ECO:0000259" key="8">
    <source>
        <dbReference type="PROSITE" id="PS51379"/>
    </source>
</evidence>
<evidence type="ECO:0000313" key="10">
    <source>
        <dbReference type="Proteomes" id="UP000249782"/>
    </source>
</evidence>
<evidence type="ECO:0000256" key="3">
    <source>
        <dbReference type="ARBA" id="ARBA00023002"/>
    </source>
</evidence>
<dbReference type="PANTHER" id="PTHR43819:SF1">
    <property type="entry name" value="ARCHAEAL-TYPE GLUTAMATE SYNTHASE [NADPH]"/>
    <property type="match status" value="1"/>
</dbReference>
<keyword evidence="7" id="KW-0479">Metal-binding</keyword>
<dbReference type="GO" id="GO:0051539">
    <property type="term" value="F:4 iron, 4 sulfur cluster binding"/>
    <property type="evidence" value="ECO:0007669"/>
    <property type="project" value="UniProtKB-KW"/>
</dbReference>
<dbReference type="CDD" id="cd02808">
    <property type="entry name" value="GltS_FMN"/>
    <property type="match status" value="1"/>
</dbReference>
<dbReference type="Pfam" id="PF14697">
    <property type="entry name" value="Fer4_21"/>
    <property type="match status" value="1"/>
</dbReference>
<dbReference type="AlphaFoldDB" id="A0A328P8V7"/>
<feature type="binding site" evidence="7">
    <location>
        <position position="70"/>
    </location>
    <ligand>
        <name>[4Fe-4S] cluster</name>
        <dbReference type="ChEBI" id="CHEBI:49883"/>
        <label>2</label>
    </ligand>
</feature>
<evidence type="ECO:0000256" key="6">
    <source>
        <dbReference type="PIRNR" id="PIRNR006429"/>
    </source>
</evidence>
<keyword evidence="6" id="KW-0288">FMN</keyword>
<protein>
    <recommendedName>
        <fullName evidence="6">Archaeal glutamate synthase [NADPH]</fullName>
        <ecNumber evidence="6">1.4.1.13</ecNumber>
    </recommendedName>
</protein>
<dbReference type="InterPro" id="IPR017896">
    <property type="entry name" value="4Fe4S_Fe-S-bd"/>
</dbReference>
<dbReference type="GO" id="GO:0046872">
    <property type="term" value="F:metal ion binding"/>
    <property type="evidence" value="ECO:0007669"/>
    <property type="project" value="UniProtKB-KW"/>
</dbReference>
<dbReference type="InterPro" id="IPR024188">
    <property type="entry name" value="GltB"/>
</dbReference>
<dbReference type="Pfam" id="PF01645">
    <property type="entry name" value="Glu_synthase"/>
    <property type="match status" value="1"/>
</dbReference>
<feature type="binding site" evidence="7">
    <location>
        <position position="44"/>
    </location>
    <ligand>
        <name>[4Fe-4S] cluster</name>
        <dbReference type="ChEBI" id="CHEBI:49883"/>
        <label>2</label>
    </ligand>
</feature>
<dbReference type="PANTHER" id="PTHR43819">
    <property type="entry name" value="ARCHAEAL-TYPE GLUTAMATE SYNTHASE [NADPH]"/>
    <property type="match status" value="1"/>
</dbReference>
<dbReference type="InterPro" id="IPR043578">
    <property type="entry name" value="GltB_archl_type"/>
</dbReference>
<feature type="binding site" evidence="7">
    <location>
        <position position="67"/>
    </location>
    <ligand>
        <name>[4Fe-4S] cluster</name>
        <dbReference type="ChEBI" id="CHEBI:49883"/>
        <label>2</label>
    </ligand>
</feature>
<sequence>MPFKVERKAEICKRNFDRPGCCWYLCDNRDEEQCKGCFSCYNNCPHEVYEIIKGEPHPIRHENCVGCRICEEMCPNNAIEVNAVAEDRRNVWSLADLTEIQRKSEEGTYKVRGCGALRRIPTFDDLVLVPAQVSRPPIDKYREPCNTKVILGDRYAENPLELDTPIMIAAMSFGAISKEAKIALAMGATLAGTATNTGEGGMLPEERKYASKLIAQYASGRFGVSAAYLNNSEAIEIKIGQGAKAGMGGHLLGEKVTGEVSRIRMIPEGTDALSPARHMDIVGPEDLSMKISQLREITDWRVPIMVKFTSGRVRDDVKIAAKAGADIVVVDGMQGGTGAGPDVVTEHAGIPTIAAIVEADEALREVNLREEVSLVAAGGIRSGADVAKAIALGADAVYIGTAALVAIGCRVCQMCYAGTCRKGIATQDPLLRKRLDYVEGGKRVARYIEAMTEELCMLTQQAGNTDVRKLEKDDLRALNLETAALTGVKMAGMEAPLPSL</sequence>
<accession>A0A328P8V7</accession>
<dbReference type="Proteomes" id="UP000249782">
    <property type="component" value="Unassembled WGS sequence"/>
</dbReference>
<dbReference type="OrthoDB" id="2837at2157"/>
<dbReference type="PIRSF" id="PIRSF500061">
    <property type="entry name" value="GOGAT_lg2_archl"/>
    <property type="match status" value="1"/>
</dbReference>